<keyword evidence="1" id="KW-0732">Signal</keyword>
<proteinExistence type="predicted"/>
<dbReference type="AlphaFoldDB" id="A0AA36FUC0"/>
<feature type="chain" id="PRO_5041359933" evidence="1">
    <location>
        <begin position="22"/>
        <end position="71"/>
    </location>
</feature>
<comment type="caution">
    <text evidence="2">The sequence shown here is derived from an EMBL/GenBank/DDBJ whole genome shotgun (WGS) entry which is preliminary data.</text>
</comment>
<dbReference type="Proteomes" id="UP001177023">
    <property type="component" value="Unassembled WGS sequence"/>
</dbReference>
<evidence type="ECO:0000313" key="3">
    <source>
        <dbReference type="Proteomes" id="UP001177023"/>
    </source>
</evidence>
<evidence type="ECO:0000256" key="1">
    <source>
        <dbReference type="SAM" id="SignalP"/>
    </source>
</evidence>
<evidence type="ECO:0000313" key="2">
    <source>
        <dbReference type="EMBL" id="CAJ0567685.1"/>
    </source>
</evidence>
<feature type="non-terminal residue" evidence="2">
    <location>
        <position position="71"/>
    </location>
</feature>
<organism evidence="2 3">
    <name type="scientific">Mesorhabditis spiculigera</name>
    <dbReference type="NCBI Taxonomy" id="96644"/>
    <lineage>
        <taxon>Eukaryota</taxon>
        <taxon>Metazoa</taxon>
        <taxon>Ecdysozoa</taxon>
        <taxon>Nematoda</taxon>
        <taxon>Chromadorea</taxon>
        <taxon>Rhabditida</taxon>
        <taxon>Rhabditina</taxon>
        <taxon>Rhabditomorpha</taxon>
        <taxon>Rhabditoidea</taxon>
        <taxon>Rhabditidae</taxon>
        <taxon>Mesorhabditinae</taxon>
        <taxon>Mesorhabditis</taxon>
    </lineage>
</organism>
<keyword evidence="3" id="KW-1185">Reference proteome</keyword>
<feature type="signal peptide" evidence="1">
    <location>
        <begin position="1"/>
        <end position="21"/>
    </location>
</feature>
<gene>
    <name evidence="2" type="ORF">MSPICULIGERA_LOCUS6227</name>
</gene>
<dbReference type="EMBL" id="CATQJA010001534">
    <property type="protein sequence ID" value="CAJ0567685.1"/>
    <property type="molecule type" value="Genomic_DNA"/>
</dbReference>
<protein>
    <submittedName>
        <fullName evidence="2">Uncharacterized protein</fullName>
    </submittedName>
</protein>
<name>A0AA36FUC0_9BILA</name>
<reference evidence="2" key="1">
    <citation type="submission" date="2023-06" db="EMBL/GenBank/DDBJ databases">
        <authorList>
            <person name="Delattre M."/>
        </authorList>
    </citation>
    <scope>NUCLEOTIDE SEQUENCE</scope>
    <source>
        <strain evidence="2">AF72</strain>
    </source>
</reference>
<sequence length="71" mass="7797">MLLRFSIFLIFILLLIVETDAQTCGKRKKVVPQMIKWAKEGDEDPLSLGKILMGKGREGKPLGNGNDGGNP</sequence>
<accession>A0AA36FUC0</accession>